<name>A0A151M924_ALLMI</name>
<dbReference type="Proteomes" id="UP000050525">
    <property type="component" value="Unassembled WGS sequence"/>
</dbReference>
<sequence>MQLSRGVCSVEYGLNKSGTLPECSYHRYFFHPDSDAFPGAKNRARQLRVGEARCVSLEASLELGPLSKDTFELYTALWTKHAPHPIPLLLQKWR</sequence>
<gene>
    <name evidence="1" type="ORF">Y1Q_0001321</name>
</gene>
<comment type="caution">
    <text evidence="1">The sequence shown here is derived from an EMBL/GenBank/DDBJ whole genome shotgun (WGS) entry which is preliminary data.</text>
</comment>
<evidence type="ECO:0000313" key="1">
    <source>
        <dbReference type="EMBL" id="KYO20999.1"/>
    </source>
</evidence>
<dbReference type="AlphaFoldDB" id="A0A151M924"/>
<proteinExistence type="predicted"/>
<evidence type="ECO:0000313" key="2">
    <source>
        <dbReference type="Proteomes" id="UP000050525"/>
    </source>
</evidence>
<accession>A0A151M924</accession>
<keyword evidence="2" id="KW-1185">Reference proteome</keyword>
<reference evidence="1 2" key="1">
    <citation type="journal article" date="2012" name="Genome Biol.">
        <title>Sequencing three crocodilian genomes to illuminate the evolution of archosaurs and amniotes.</title>
        <authorList>
            <person name="St John J.A."/>
            <person name="Braun E.L."/>
            <person name="Isberg S.R."/>
            <person name="Miles L.G."/>
            <person name="Chong A.Y."/>
            <person name="Gongora J."/>
            <person name="Dalzell P."/>
            <person name="Moran C."/>
            <person name="Bed'hom B."/>
            <person name="Abzhanov A."/>
            <person name="Burgess S.C."/>
            <person name="Cooksey A.M."/>
            <person name="Castoe T.A."/>
            <person name="Crawford N.G."/>
            <person name="Densmore L.D."/>
            <person name="Drew J.C."/>
            <person name="Edwards S.V."/>
            <person name="Faircloth B.C."/>
            <person name="Fujita M.K."/>
            <person name="Greenwold M.J."/>
            <person name="Hoffmann F.G."/>
            <person name="Howard J.M."/>
            <person name="Iguchi T."/>
            <person name="Janes D.E."/>
            <person name="Khan S.Y."/>
            <person name="Kohno S."/>
            <person name="de Koning A.J."/>
            <person name="Lance S.L."/>
            <person name="McCarthy F.M."/>
            <person name="McCormack J.E."/>
            <person name="Merchant M.E."/>
            <person name="Peterson D.G."/>
            <person name="Pollock D.D."/>
            <person name="Pourmand N."/>
            <person name="Raney B.J."/>
            <person name="Roessler K.A."/>
            <person name="Sanford J.R."/>
            <person name="Sawyer R.H."/>
            <person name="Schmidt C.J."/>
            <person name="Triplett E.W."/>
            <person name="Tuberville T.D."/>
            <person name="Venegas-Anaya M."/>
            <person name="Howard J.T."/>
            <person name="Jarvis E.D."/>
            <person name="Guillette L.J.Jr."/>
            <person name="Glenn T.C."/>
            <person name="Green R.E."/>
            <person name="Ray D.A."/>
        </authorList>
    </citation>
    <scope>NUCLEOTIDE SEQUENCE [LARGE SCALE GENOMIC DNA]</scope>
    <source>
        <strain evidence="1">KSC_2009_1</strain>
    </source>
</reference>
<organism evidence="1 2">
    <name type="scientific">Alligator mississippiensis</name>
    <name type="common">American alligator</name>
    <dbReference type="NCBI Taxonomy" id="8496"/>
    <lineage>
        <taxon>Eukaryota</taxon>
        <taxon>Metazoa</taxon>
        <taxon>Chordata</taxon>
        <taxon>Craniata</taxon>
        <taxon>Vertebrata</taxon>
        <taxon>Euteleostomi</taxon>
        <taxon>Archelosauria</taxon>
        <taxon>Archosauria</taxon>
        <taxon>Crocodylia</taxon>
        <taxon>Alligatoridae</taxon>
        <taxon>Alligatorinae</taxon>
        <taxon>Alligator</taxon>
    </lineage>
</organism>
<dbReference type="EMBL" id="AKHW03006295">
    <property type="protein sequence ID" value="KYO20999.1"/>
    <property type="molecule type" value="Genomic_DNA"/>
</dbReference>
<protein>
    <submittedName>
        <fullName evidence="1">Uncharacterized protein</fullName>
    </submittedName>
</protein>